<name>A0ABY5AXI3_9CYAN</name>
<keyword evidence="15" id="KW-1185">Reference proteome</keyword>
<keyword evidence="7 11" id="KW-0560">Oxidoreductase</keyword>
<dbReference type="PANTHER" id="PTHR33712:SF7">
    <property type="entry name" value="LIGHT-INDEPENDENT PROTOCHLOROPHYLLIDE REDUCTASE SUBUNIT B"/>
    <property type="match status" value="1"/>
</dbReference>
<dbReference type="InterPro" id="IPR000510">
    <property type="entry name" value="Nase/OxRdtase_comp1"/>
</dbReference>
<comment type="function">
    <text evidence="11">Component of the dark-operative protochlorophyllide reductase (DPOR) that uses Mg-ATP and reduced ferredoxin to reduce ring D of protochlorophyllide (Pchlide) to form chlorophyllide a (Chlide). This reaction is light-independent. The NB-protein (ChlN-ChlB) is the catalytic component of the complex.</text>
</comment>
<dbReference type="HAMAP" id="MF_00353">
    <property type="entry name" value="ChlB_BchB"/>
    <property type="match status" value="1"/>
</dbReference>
<feature type="binding site" evidence="11">
    <location>
        <position position="36"/>
    </location>
    <ligand>
        <name>[4Fe-4S] cluster</name>
        <dbReference type="ChEBI" id="CHEBI:49883"/>
        <note>ligand shared with heterodimeric partner</note>
    </ligand>
</feature>
<keyword evidence="3 11" id="KW-0602">Photosynthesis</keyword>
<comment type="pathway">
    <text evidence="11">Porphyrin-containing compound metabolism; chlorophyll biosynthesis (light-independent).</text>
</comment>
<keyword evidence="4 11" id="KW-0479">Metal-binding</keyword>
<keyword evidence="8 11" id="KW-0408">Iron</keyword>
<evidence type="ECO:0000256" key="4">
    <source>
        <dbReference type="ARBA" id="ARBA00022723"/>
    </source>
</evidence>
<dbReference type="CDD" id="cd01981">
    <property type="entry name" value="Pchlide_reductase_B"/>
    <property type="match status" value="1"/>
</dbReference>
<evidence type="ECO:0000256" key="10">
    <source>
        <dbReference type="ARBA" id="ARBA00023171"/>
    </source>
</evidence>
<dbReference type="InterPro" id="IPR042298">
    <property type="entry name" value="P-CP_red_C"/>
</dbReference>
<feature type="active site" description="Proton donor" evidence="11">
    <location>
        <position position="294"/>
    </location>
</feature>
<dbReference type="InterPro" id="IPR005969">
    <property type="entry name" value="Protochl_reductB"/>
</dbReference>
<evidence type="ECO:0000256" key="3">
    <source>
        <dbReference type="ARBA" id="ARBA00022531"/>
    </source>
</evidence>
<accession>A0ABY5AXI3</accession>
<comment type="subunit">
    <text evidence="11">Protochlorophyllide reductase is composed of three subunits; ChlL, ChlN and ChlB. Forms a heterotetramer of two ChlB and two ChlN subunits.</text>
</comment>
<evidence type="ECO:0000256" key="8">
    <source>
        <dbReference type="ARBA" id="ARBA00023004"/>
    </source>
</evidence>
<evidence type="ECO:0000256" key="6">
    <source>
        <dbReference type="ARBA" id="ARBA00022840"/>
    </source>
</evidence>
<dbReference type="Pfam" id="PF08369">
    <property type="entry name" value="PCP_red"/>
    <property type="match status" value="1"/>
</dbReference>
<dbReference type="SUPFAM" id="SSF53807">
    <property type="entry name" value="Helical backbone' metal receptor"/>
    <property type="match status" value="1"/>
</dbReference>
<comment type="catalytic activity">
    <reaction evidence="11">
        <text>chlorophyllide a + oxidized 2[4Fe-4S]-[ferredoxin] + 2 ADP + 2 phosphate = protochlorophyllide a + reduced 2[4Fe-4S]-[ferredoxin] + 2 ATP + 2 H2O</text>
        <dbReference type="Rhea" id="RHEA:28202"/>
        <dbReference type="Rhea" id="RHEA-COMP:10002"/>
        <dbReference type="Rhea" id="RHEA-COMP:10004"/>
        <dbReference type="ChEBI" id="CHEBI:15377"/>
        <dbReference type="ChEBI" id="CHEBI:30616"/>
        <dbReference type="ChEBI" id="CHEBI:33722"/>
        <dbReference type="ChEBI" id="CHEBI:33723"/>
        <dbReference type="ChEBI" id="CHEBI:43474"/>
        <dbReference type="ChEBI" id="CHEBI:83348"/>
        <dbReference type="ChEBI" id="CHEBI:83350"/>
        <dbReference type="ChEBI" id="CHEBI:456216"/>
        <dbReference type="EC" id="1.3.7.7"/>
    </reaction>
</comment>
<feature type="domain" description="Nitrogenase/oxidoreductase component 1" evidence="12">
    <location>
        <begin position="12"/>
        <end position="426"/>
    </location>
</feature>
<evidence type="ECO:0000256" key="9">
    <source>
        <dbReference type="ARBA" id="ARBA00023014"/>
    </source>
</evidence>
<dbReference type="GO" id="GO:0016491">
    <property type="term" value="F:oxidoreductase activity"/>
    <property type="evidence" value="ECO:0007669"/>
    <property type="project" value="UniProtKB-KW"/>
</dbReference>
<evidence type="ECO:0000256" key="7">
    <source>
        <dbReference type="ARBA" id="ARBA00023002"/>
    </source>
</evidence>
<dbReference type="EC" id="1.3.7.7" evidence="11"/>
<feature type="domain" description="Light-independent protochlorophyllide reductase subunit B-like C-terminal" evidence="13">
    <location>
        <begin position="459"/>
        <end position="503"/>
    </location>
</feature>
<feature type="binding site" evidence="11">
    <location>
        <begin position="429"/>
        <end position="430"/>
    </location>
    <ligand>
        <name>substrate</name>
    </ligand>
</feature>
<evidence type="ECO:0000313" key="14">
    <source>
        <dbReference type="EMBL" id="USR92949.1"/>
    </source>
</evidence>
<dbReference type="RefSeq" id="WP_252665124.1">
    <property type="nucleotide sequence ID" value="NZ_CP098611.1"/>
</dbReference>
<dbReference type="Gene3D" id="1.10.8.550">
    <property type="entry name" value="Proto-chlorophyllide reductase 57 kD subunit B"/>
    <property type="match status" value="1"/>
</dbReference>
<sequence length="508" mass="57130">MKLAYWMYAGPAHIGTLRIASSFKNVHAIMHAPLGDDYFNVMRSMLERERDFTPVTTSVVDRNVLARGSQEKVVDNITRKDREEHPDLIVLTPTCTSSILQEDLENFVSRAQMEAQGDVLLADVNHYRFNELQAADRTLTQIVRYYINKARKQDQLPRDKTEMPSVNILGISTLGFHNQHDCTELKRLMADLGIAVNAVVPHKASVHDLKNLSRAWFNLVPYRELGRGAAEYLQEEFEMPFVDTTPMGIVETARCIRQIQKVLREQGATVDFEEYIDHQTRFVSQAAWFSRSIDCQNLTGKKAVVFGDNTHAAAMTKILAREMGIHVVLAGTYCKYDADWFRDQVSEYCDEVLISEDNGEIGDAIARLEPSAIFGTQMERHVGKRLDIPCGVISAPIHIQNFPVGYTPYLGYEGANQTVDLIYNSFTLGMEDHLLEIFGGHDTKEAITKGMSADSDLNWSKDGLAELNKIPGFVRGKVKRNTEKFARERGVDSITAEVLYAAKEAVGA</sequence>
<evidence type="ECO:0000256" key="2">
    <source>
        <dbReference type="ARBA" id="ARBA00022485"/>
    </source>
</evidence>
<comment type="pathway">
    <text evidence="1">Porphyrin-containing compound metabolism; bacteriochlorophyll biosynthesis.</text>
</comment>
<keyword evidence="5 11" id="KW-0547">Nucleotide-binding</keyword>
<dbReference type="Proteomes" id="UP001056708">
    <property type="component" value="Chromosome"/>
</dbReference>
<keyword evidence="6 11" id="KW-0067">ATP-binding</keyword>
<evidence type="ECO:0000256" key="1">
    <source>
        <dbReference type="ARBA" id="ARBA00004800"/>
    </source>
</evidence>
<dbReference type="Gene3D" id="1.20.89.20">
    <property type="match status" value="1"/>
</dbReference>
<dbReference type="InterPro" id="IPR016209">
    <property type="entry name" value="Protochlorophyllide_Rdtase"/>
</dbReference>
<keyword evidence="10 11" id="KW-0149">Chlorophyll biosynthesis</keyword>
<proteinExistence type="inferred from homology"/>
<evidence type="ECO:0000259" key="12">
    <source>
        <dbReference type="Pfam" id="PF00148"/>
    </source>
</evidence>
<organism evidence="14 15">
    <name type="scientific">Phormidium yuhuli AB48</name>
    <dbReference type="NCBI Taxonomy" id="2940671"/>
    <lineage>
        <taxon>Bacteria</taxon>
        <taxon>Bacillati</taxon>
        <taxon>Cyanobacteriota</taxon>
        <taxon>Cyanophyceae</taxon>
        <taxon>Oscillatoriophycideae</taxon>
        <taxon>Oscillatoriales</taxon>
        <taxon>Oscillatoriaceae</taxon>
        <taxon>Phormidium</taxon>
        <taxon>Phormidium yuhuli</taxon>
    </lineage>
</organism>
<dbReference type="InterPro" id="IPR050152">
    <property type="entry name" value="ChlB/BchB/BchZ"/>
</dbReference>
<dbReference type="EMBL" id="CP098611">
    <property type="protein sequence ID" value="USR92949.1"/>
    <property type="molecule type" value="Genomic_DNA"/>
</dbReference>
<keyword evidence="9 11" id="KW-0411">Iron-sulfur</keyword>
<gene>
    <name evidence="14" type="primary">bchB</name>
    <name evidence="11" type="synonym">chlB</name>
    <name evidence="14" type="ORF">NEA10_09615</name>
</gene>
<comment type="similarity">
    <text evidence="11">Belongs to the ChlB/BchB/BchZ family.</text>
</comment>
<evidence type="ECO:0000313" key="15">
    <source>
        <dbReference type="Proteomes" id="UP001056708"/>
    </source>
</evidence>
<protein>
    <recommendedName>
        <fullName evidence="11">Light-independent protochlorophyllide reductase subunit B</fullName>
        <shortName evidence="11">DPOR subunit B</shortName>
        <shortName evidence="11">LI-POR subunit B</shortName>
        <ecNumber evidence="11">1.3.7.7</ecNumber>
    </recommendedName>
</protein>
<evidence type="ECO:0000259" key="13">
    <source>
        <dbReference type="Pfam" id="PF08369"/>
    </source>
</evidence>
<evidence type="ECO:0000256" key="11">
    <source>
        <dbReference type="HAMAP-Rule" id="MF_00353"/>
    </source>
</evidence>
<keyword evidence="2 11" id="KW-0004">4Fe-4S</keyword>
<dbReference type="Gene3D" id="3.40.50.1980">
    <property type="entry name" value="Nitrogenase molybdenum iron protein domain"/>
    <property type="match status" value="3"/>
</dbReference>
<dbReference type="InterPro" id="IPR013580">
    <property type="entry name" value="LI-POR_suB-like_C"/>
</dbReference>
<dbReference type="NCBIfam" id="TIGR01278">
    <property type="entry name" value="DPOR_BchB"/>
    <property type="match status" value="1"/>
</dbReference>
<dbReference type="Pfam" id="PF00148">
    <property type="entry name" value="Oxidored_nitro"/>
    <property type="match status" value="1"/>
</dbReference>
<reference evidence="14" key="1">
    <citation type="submission" date="2022-06" db="EMBL/GenBank/DDBJ databases">
        <title>Genome sequence of Phormidium yuhuli AB48 isolated from an industrial photobioreactor environment.</title>
        <authorList>
            <person name="Qiu Y."/>
            <person name="Noonan A.J.C."/>
            <person name="Dofher K."/>
            <person name="Koch M."/>
            <person name="Kieft B."/>
            <person name="Lin X."/>
            <person name="Ziels R.M."/>
            <person name="Hallam S.J."/>
        </authorList>
    </citation>
    <scope>NUCLEOTIDE SEQUENCE</scope>
    <source>
        <strain evidence="14">AB48</strain>
    </source>
</reference>
<dbReference type="PIRSF" id="PIRSF000163">
    <property type="entry name" value="PCP_ChlB"/>
    <property type="match status" value="1"/>
</dbReference>
<evidence type="ECO:0000256" key="5">
    <source>
        <dbReference type="ARBA" id="ARBA00022741"/>
    </source>
</evidence>
<comment type="cofactor">
    <cofactor evidence="11">
        <name>[4Fe-4S] cluster</name>
        <dbReference type="ChEBI" id="CHEBI:49883"/>
    </cofactor>
    <text evidence="11">Binds 1 [4Fe-4S] cluster per heterodimer. The cluster is bound at the heterodimer interface by residues from both subunits.</text>
</comment>
<dbReference type="PANTHER" id="PTHR33712">
    <property type="entry name" value="LIGHT-INDEPENDENT PROTOCHLOROPHYLLIDE REDUCTASE SUBUNIT B"/>
    <property type="match status" value="1"/>
</dbReference>